<feature type="transmembrane region" description="Helical" evidence="5">
    <location>
        <begin position="348"/>
        <end position="365"/>
    </location>
</feature>
<feature type="transmembrane region" description="Helical" evidence="5">
    <location>
        <begin position="259"/>
        <end position="275"/>
    </location>
</feature>
<dbReference type="Pfam" id="PF07690">
    <property type="entry name" value="MFS_1"/>
    <property type="match status" value="1"/>
</dbReference>
<keyword evidence="4 5" id="KW-0472">Membrane</keyword>
<comment type="subcellular location">
    <subcellularLocation>
        <location evidence="1">Membrane</location>
        <topology evidence="1">Multi-pass membrane protein</topology>
    </subcellularLocation>
</comment>
<evidence type="ECO:0000256" key="5">
    <source>
        <dbReference type="SAM" id="Phobius"/>
    </source>
</evidence>
<evidence type="ECO:0000256" key="3">
    <source>
        <dbReference type="ARBA" id="ARBA00022989"/>
    </source>
</evidence>
<gene>
    <name evidence="6" type="ORF">IAC79_04575</name>
</gene>
<feature type="transmembrane region" description="Helical" evidence="5">
    <location>
        <begin position="220"/>
        <end position="239"/>
    </location>
</feature>
<feature type="transmembrane region" description="Helical" evidence="5">
    <location>
        <begin position="175"/>
        <end position="200"/>
    </location>
</feature>
<feature type="transmembrane region" description="Helical" evidence="5">
    <location>
        <begin position="89"/>
        <end position="107"/>
    </location>
</feature>
<dbReference type="Gene3D" id="1.20.1250.20">
    <property type="entry name" value="MFS general substrate transporter like domains"/>
    <property type="match status" value="1"/>
</dbReference>
<evidence type="ECO:0000313" key="7">
    <source>
        <dbReference type="Proteomes" id="UP000886845"/>
    </source>
</evidence>
<dbReference type="CDD" id="cd17393">
    <property type="entry name" value="MFS_MosC_like"/>
    <property type="match status" value="1"/>
</dbReference>
<feature type="transmembrane region" description="Helical" evidence="5">
    <location>
        <begin position="113"/>
        <end position="133"/>
    </location>
</feature>
<feature type="transmembrane region" description="Helical" evidence="5">
    <location>
        <begin position="61"/>
        <end position="82"/>
    </location>
</feature>
<reference evidence="6" key="2">
    <citation type="journal article" date="2021" name="PeerJ">
        <title>Extensive microbial diversity within the chicken gut microbiome revealed by metagenomics and culture.</title>
        <authorList>
            <person name="Gilroy R."/>
            <person name="Ravi A."/>
            <person name="Getino M."/>
            <person name="Pursley I."/>
            <person name="Horton D.L."/>
            <person name="Alikhan N.F."/>
            <person name="Baker D."/>
            <person name="Gharbi K."/>
            <person name="Hall N."/>
            <person name="Watson M."/>
            <person name="Adriaenssens E.M."/>
            <person name="Foster-Nyarko E."/>
            <person name="Jarju S."/>
            <person name="Secka A."/>
            <person name="Antonio M."/>
            <person name="Oren A."/>
            <person name="Chaudhuri R.R."/>
            <person name="La Ragione R."/>
            <person name="Hildebrand F."/>
            <person name="Pallen M.J."/>
        </authorList>
    </citation>
    <scope>NUCLEOTIDE SEQUENCE</scope>
    <source>
        <strain evidence="6">35461</strain>
    </source>
</reference>
<dbReference type="AlphaFoldDB" id="A0A9D1T2F6"/>
<dbReference type="Proteomes" id="UP000886845">
    <property type="component" value="Unassembled WGS sequence"/>
</dbReference>
<name>A0A9D1T2F6_9BACT</name>
<evidence type="ECO:0000256" key="1">
    <source>
        <dbReference type="ARBA" id="ARBA00004141"/>
    </source>
</evidence>
<keyword evidence="2 5" id="KW-0812">Transmembrane</keyword>
<dbReference type="InterPro" id="IPR011701">
    <property type="entry name" value="MFS"/>
</dbReference>
<evidence type="ECO:0000256" key="4">
    <source>
        <dbReference type="ARBA" id="ARBA00023136"/>
    </source>
</evidence>
<feature type="non-terminal residue" evidence="6">
    <location>
        <position position="368"/>
    </location>
</feature>
<feature type="transmembrane region" description="Helical" evidence="5">
    <location>
        <begin position="314"/>
        <end position="336"/>
    </location>
</feature>
<dbReference type="InterPro" id="IPR036259">
    <property type="entry name" value="MFS_trans_sf"/>
</dbReference>
<dbReference type="PANTHER" id="PTHR23514">
    <property type="entry name" value="BYPASS OF STOP CODON PROTEIN 6"/>
    <property type="match status" value="1"/>
</dbReference>
<evidence type="ECO:0000256" key="2">
    <source>
        <dbReference type="ARBA" id="ARBA00022692"/>
    </source>
</evidence>
<dbReference type="PANTHER" id="PTHR23514:SF13">
    <property type="entry name" value="INNER MEMBRANE PROTEIN YBJJ"/>
    <property type="match status" value="1"/>
</dbReference>
<dbReference type="InterPro" id="IPR051788">
    <property type="entry name" value="MFS_Transporter"/>
</dbReference>
<dbReference type="EMBL" id="DVOR01000146">
    <property type="protein sequence ID" value="HIV09370.1"/>
    <property type="molecule type" value="Genomic_DNA"/>
</dbReference>
<evidence type="ECO:0000313" key="6">
    <source>
        <dbReference type="EMBL" id="HIV09370.1"/>
    </source>
</evidence>
<organism evidence="6 7">
    <name type="scientific">Candidatus Spyradenecus faecavium</name>
    <dbReference type="NCBI Taxonomy" id="2840947"/>
    <lineage>
        <taxon>Bacteria</taxon>
        <taxon>Pseudomonadati</taxon>
        <taxon>Lentisphaerota</taxon>
        <taxon>Lentisphaeria</taxon>
        <taxon>Lentisphaerales</taxon>
        <taxon>Lentisphaeraceae</taxon>
        <taxon>Lentisphaeraceae incertae sedis</taxon>
        <taxon>Candidatus Spyradenecus</taxon>
    </lineage>
</organism>
<dbReference type="GO" id="GO:0016020">
    <property type="term" value="C:membrane"/>
    <property type="evidence" value="ECO:0007669"/>
    <property type="project" value="UniProtKB-SubCell"/>
</dbReference>
<comment type="caution">
    <text evidence="6">The sequence shown here is derived from an EMBL/GenBank/DDBJ whole genome shotgun (WGS) entry which is preliminary data.</text>
</comment>
<proteinExistence type="predicted"/>
<feature type="transmembrane region" description="Helical" evidence="5">
    <location>
        <begin position="145"/>
        <end position="169"/>
    </location>
</feature>
<protein>
    <submittedName>
        <fullName evidence="6">MFS transporter</fullName>
    </submittedName>
</protein>
<feature type="transmembrane region" description="Helical" evidence="5">
    <location>
        <begin position="21"/>
        <end position="41"/>
    </location>
</feature>
<dbReference type="SUPFAM" id="SSF103473">
    <property type="entry name" value="MFS general substrate transporter"/>
    <property type="match status" value="1"/>
</dbReference>
<reference evidence="6" key="1">
    <citation type="submission" date="2020-10" db="EMBL/GenBank/DDBJ databases">
        <authorList>
            <person name="Gilroy R."/>
        </authorList>
    </citation>
    <scope>NUCLEOTIDE SEQUENCE</scope>
    <source>
        <strain evidence="6">35461</strain>
    </source>
</reference>
<dbReference type="GO" id="GO:0022857">
    <property type="term" value="F:transmembrane transporter activity"/>
    <property type="evidence" value="ECO:0007669"/>
    <property type="project" value="InterPro"/>
</dbReference>
<sequence length="368" mass="38445">MRPRRDFLLSACFLPRTPAPIRARVAICCSFFIQGVAFATWCSRIPDVRDRLALSEAALGTLLLAIPVGQLISMAPNGLLVARFGSRRMLLLAGFLYPAILLFLGLAPNVASLAVGLLLAGFAANLSNTAANTQGVQLEHYYRRSIIALFHGMWSLAGLAAVALAMLLGRFGVPTWAHFGGVALGAWALLSCSGGALLTFDRAPAPAAARRGSAWRLTPFLFWLGVASLGCMACEGAIYDWGGVYFRDVLAVLPAHQSYGYFAYLCTMVTGRFVADRIVNRLGPRRVLYACGGFISGGLALAVCAPLLGGPAAMAAAMVGFALMGCGTSAVVPLCCGLAGKAPGVPPSIAIAQISTIGFFGFLAAPPL</sequence>
<accession>A0A9D1T2F6</accession>
<feature type="transmembrane region" description="Helical" evidence="5">
    <location>
        <begin position="287"/>
        <end position="308"/>
    </location>
</feature>
<keyword evidence="3 5" id="KW-1133">Transmembrane helix</keyword>